<comment type="similarity">
    <text evidence="2">Belongs to the amino acid/polyamine transporter 2 family.</text>
</comment>
<feature type="compositionally biased region" description="Basic and acidic residues" evidence="6">
    <location>
        <begin position="1"/>
        <end position="15"/>
    </location>
</feature>
<evidence type="ECO:0000313" key="9">
    <source>
        <dbReference type="EMBL" id="KAL2859507.1"/>
    </source>
</evidence>
<feature type="transmembrane region" description="Helical" evidence="7">
    <location>
        <begin position="279"/>
        <end position="300"/>
    </location>
</feature>
<proteinExistence type="inferred from homology"/>
<feature type="transmembrane region" description="Helical" evidence="7">
    <location>
        <begin position="202"/>
        <end position="226"/>
    </location>
</feature>
<dbReference type="PANTHER" id="PTHR22950:SF479">
    <property type="entry name" value="AMINO ACID TRANSPORTER (EUROFUNG)-RELATED"/>
    <property type="match status" value="1"/>
</dbReference>
<keyword evidence="3 7" id="KW-0812">Transmembrane</keyword>
<evidence type="ECO:0000256" key="7">
    <source>
        <dbReference type="SAM" id="Phobius"/>
    </source>
</evidence>
<evidence type="ECO:0000256" key="4">
    <source>
        <dbReference type="ARBA" id="ARBA00022989"/>
    </source>
</evidence>
<keyword evidence="5 7" id="KW-0472">Membrane</keyword>
<evidence type="ECO:0000256" key="6">
    <source>
        <dbReference type="SAM" id="MobiDB-lite"/>
    </source>
</evidence>
<dbReference type="PANTHER" id="PTHR22950">
    <property type="entry name" value="AMINO ACID TRANSPORTER"/>
    <property type="match status" value="1"/>
</dbReference>
<reference evidence="9 10" key="1">
    <citation type="submission" date="2024-07" db="EMBL/GenBank/DDBJ databases">
        <title>Section-level genome sequencing and comparative genomics of Aspergillus sections Usti and Cavernicolus.</title>
        <authorList>
            <consortium name="Lawrence Berkeley National Laboratory"/>
            <person name="Nybo J.L."/>
            <person name="Vesth T.C."/>
            <person name="Theobald S."/>
            <person name="Frisvad J.C."/>
            <person name="Larsen T.O."/>
            <person name="Kjaerboelling I."/>
            <person name="Rothschild-Mancinelli K."/>
            <person name="Lyhne E.K."/>
            <person name="Kogle M.E."/>
            <person name="Barry K."/>
            <person name="Clum A."/>
            <person name="Na H."/>
            <person name="Ledsgaard L."/>
            <person name="Lin J."/>
            <person name="Lipzen A."/>
            <person name="Kuo A."/>
            <person name="Riley R."/>
            <person name="Mondo S."/>
            <person name="LaButti K."/>
            <person name="Haridas S."/>
            <person name="Pangalinan J."/>
            <person name="Salamov A.A."/>
            <person name="Simmons B.A."/>
            <person name="Magnuson J.K."/>
            <person name="Chen J."/>
            <person name="Drula E."/>
            <person name="Henrissat B."/>
            <person name="Wiebenga A."/>
            <person name="Lubbers R.J."/>
            <person name="Gomes A.C."/>
            <person name="Macurrencykelacurrency M.R."/>
            <person name="Stajich J."/>
            <person name="Grigoriev I.V."/>
            <person name="Mortensen U.H."/>
            <person name="De vries R.P."/>
            <person name="Baker S.E."/>
            <person name="Andersen M.R."/>
        </authorList>
    </citation>
    <scope>NUCLEOTIDE SEQUENCE [LARGE SCALE GENOMIC DNA]</scope>
    <source>
        <strain evidence="9 10">CBS 756.74</strain>
    </source>
</reference>
<dbReference type="Proteomes" id="UP001610444">
    <property type="component" value="Unassembled WGS sequence"/>
</dbReference>
<evidence type="ECO:0000256" key="1">
    <source>
        <dbReference type="ARBA" id="ARBA00004141"/>
    </source>
</evidence>
<sequence>MATVDKKQPPNDANERSFVLDGETGPCQQGDDAPIKDTILPARLQDPFEGDECRGVQYRVMKWWCVCFLLSLPLMIAQSISLGVLSLPSSMATLGLIPGCILIIGMGILTTYTGYVLGQFKVRHPQIHNMSDAAEILFGPWGREIVMIAQIIFFIFLMGAHILTFSIMMNTLTDHAACTILFCLAGAVLSFILTLSRRLQEVSYLGIISSLSIFTAVMITVIAIGVEAPNPGDAHAIRHPTLLSGFSASLNVVISFAGHLAFFSFQAELAEPKDFTKALITLQITDTFLYLMAAVVIYYYAGASVRSPAFLSTSPTIAKVAFGTAIGTIVIAGVIIGHVGAKTIYVRLFRGTNRMSQRSLVSYGTWLVIVLSLWIIAWVIANAIPVFNDLLSLLAAAFGSWFSFGLEGLFWLHMNRGGYARSPRSIALTGLNVFLVLICCLMCGMGLWTTGRSISLSAKTAHKAFSCADNR</sequence>
<feature type="transmembrane region" description="Helical" evidence="7">
    <location>
        <begin position="246"/>
        <end position="267"/>
    </location>
</feature>
<feature type="transmembrane region" description="Helical" evidence="7">
    <location>
        <begin position="145"/>
        <end position="168"/>
    </location>
</feature>
<comment type="caution">
    <text evidence="9">The sequence shown here is derived from an EMBL/GenBank/DDBJ whole genome shotgun (WGS) entry which is preliminary data.</text>
</comment>
<evidence type="ECO:0000256" key="5">
    <source>
        <dbReference type="ARBA" id="ARBA00023136"/>
    </source>
</evidence>
<dbReference type="EMBL" id="JBFXLR010000003">
    <property type="protein sequence ID" value="KAL2859507.1"/>
    <property type="molecule type" value="Genomic_DNA"/>
</dbReference>
<dbReference type="GeneID" id="98163350"/>
<feature type="transmembrane region" description="Helical" evidence="7">
    <location>
        <begin position="63"/>
        <end position="84"/>
    </location>
</feature>
<accession>A0ABR4L4P9</accession>
<feature type="transmembrane region" description="Helical" evidence="7">
    <location>
        <begin position="390"/>
        <end position="414"/>
    </location>
</feature>
<keyword evidence="4 7" id="KW-1133">Transmembrane helix</keyword>
<feature type="transmembrane region" description="Helical" evidence="7">
    <location>
        <begin position="174"/>
        <end position="195"/>
    </location>
</feature>
<dbReference type="RefSeq" id="XP_070904441.1">
    <property type="nucleotide sequence ID" value="XM_071048186.1"/>
</dbReference>
<feature type="region of interest" description="Disordered" evidence="6">
    <location>
        <begin position="1"/>
        <end position="26"/>
    </location>
</feature>
<feature type="transmembrane region" description="Helical" evidence="7">
    <location>
        <begin position="96"/>
        <end position="117"/>
    </location>
</feature>
<evidence type="ECO:0000256" key="3">
    <source>
        <dbReference type="ARBA" id="ARBA00022692"/>
    </source>
</evidence>
<feature type="transmembrane region" description="Helical" evidence="7">
    <location>
        <begin position="426"/>
        <end position="448"/>
    </location>
</feature>
<dbReference type="InterPro" id="IPR013057">
    <property type="entry name" value="AA_transpt_TM"/>
</dbReference>
<feature type="transmembrane region" description="Helical" evidence="7">
    <location>
        <begin position="360"/>
        <end position="384"/>
    </location>
</feature>
<evidence type="ECO:0000256" key="2">
    <source>
        <dbReference type="ARBA" id="ARBA00008066"/>
    </source>
</evidence>
<protein>
    <submittedName>
        <fullName evidence="9">Transmembrane amino acid transporter protein-domain-containing protein</fullName>
    </submittedName>
</protein>
<organism evidence="9 10">
    <name type="scientific">Aspergillus pseudodeflectus</name>
    <dbReference type="NCBI Taxonomy" id="176178"/>
    <lineage>
        <taxon>Eukaryota</taxon>
        <taxon>Fungi</taxon>
        <taxon>Dikarya</taxon>
        <taxon>Ascomycota</taxon>
        <taxon>Pezizomycotina</taxon>
        <taxon>Eurotiomycetes</taxon>
        <taxon>Eurotiomycetidae</taxon>
        <taxon>Eurotiales</taxon>
        <taxon>Aspergillaceae</taxon>
        <taxon>Aspergillus</taxon>
        <taxon>Aspergillus subgen. Nidulantes</taxon>
    </lineage>
</organism>
<evidence type="ECO:0000313" key="10">
    <source>
        <dbReference type="Proteomes" id="UP001610444"/>
    </source>
</evidence>
<dbReference type="Pfam" id="PF01490">
    <property type="entry name" value="Aa_trans"/>
    <property type="match status" value="1"/>
</dbReference>
<keyword evidence="10" id="KW-1185">Reference proteome</keyword>
<gene>
    <name evidence="9" type="ORF">BJX68DRAFT_276802</name>
</gene>
<evidence type="ECO:0000259" key="8">
    <source>
        <dbReference type="Pfam" id="PF01490"/>
    </source>
</evidence>
<feature type="domain" description="Amino acid transporter transmembrane" evidence="8">
    <location>
        <begin position="76"/>
        <end position="449"/>
    </location>
</feature>
<comment type="subcellular location">
    <subcellularLocation>
        <location evidence="1">Membrane</location>
        <topology evidence="1">Multi-pass membrane protein</topology>
    </subcellularLocation>
</comment>
<name>A0ABR4L4P9_9EURO</name>
<feature type="transmembrane region" description="Helical" evidence="7">
    <location>
        <begin position="320"/>
        <end position="339"/>
    </location>
</feature>